<evidence type="ECO:0000313" key="2">
    <source>
        <dbReference type="EMBL" id="TDF90145.1"/>
    </source>
</evidence>
<dbReference type="RefSeq" id="WP_133206455.1">
    <property type="nucleotide sequence ID" value="NZ_SMRU01000036.1"/>
</dbReference>
<name>A0A4R5K8I7_9MICC</name>
<comment type="caution">
    <text evidence="2">The sequence shown here is derived from an EMBL/GenBank/DDBJ whole genome shotgun (WGS) entry which is preliminary data.</text>
</comment>
<feature type="transmembrane region" description="Helical" evidence="1">
    <location>
        <begin position="81"/>
        <end position="102"/>
    </location>
</feature>
<dbReference type="AlphaFoldDB" id="A0A4R5K8I7"/>
<keyword evidence="1" id="KW-0472">Membrane</keyword>
<keyword evidence="3" id="KW-1185">Reference proteome</keyword>
<keyword evidence="1" id="KW-0812">Transmembrane</keyword>
<evidence type="ECO:0008006" key="4">
    <source>
        <dbReference type="Google" id="ProtNLM"/>
    </source>
</evidence>
<keyword evidence="1" id="KW-1133">Transmembrane helix</keyword>
<proteinExistence type="predicted"/>
<reference evidence="2 3" key="1">
    <citation type="submission" date="2019-03" db="EMBL/GenBank/DDBJ databases">
        <title>Whole genome sequence of Arthrobacter sp JH1-1.</title>
        <authorList>
            <person name="Trinh H.N."/>
        </authorList>
    </citation>
    <scope>NUCLEOTIDE SEQUENCE [LARGE SCALE GENOMIC DNA]</scope>
    <source>
        <strain evidence="2 3">JH1-1</strain>
    </source>
</reference>
<protein>
    <recommendedName>
        <fullName evidence="4">Sporulation protein YtfJ</fullName>
    </recommendedName>
</protein>
<sequence length="107" mass="10690">MSDDFSALVESFKQFGVSRAFGPAQQIGGEELIPVAVVSFGFGGGGDGNNAAGGGGGGMVFPIGTYGRKANGSIAFQPNTLVLMALMLPLVGAVGVSLRGVIKALRS</sequence>
<evidence type="ECO:0000256" key="1">
    <source>
        <dbReference type="SAM" id="Phobius"/>
    </source>
</evidence>
<dbReference type="EMBL" id="SMRU01000036">
    <property type="protein sequence ID" value="TDF90145.1"/>
    <property type="molecule type" value="Genomic_DNA"/>
</dbReference>
<dbReference type="Proteomes" id="UP000295511">
    <property type="component" value="Unassembled WGS sequence"/>
</dbReference>
<organism evidence="2 3">
    <name type="scientific">Arthrobacter terricola</name>
    <dbReference type="NCBI Taxonomy" id="2547396"/>
    <lineage>
        <taxon>Bacteria</taxon>
        <taxon>Bacillati</taxon>
        <taxon>Actinomycetota</taxon>
        <taxon>Actinomycetes</taxon>
        <taxon>Micrococcales</taxon>
        <taxon>Micrococcaceae</taxon>
        <taxon>Arthrobacter</taxon>
    </lineage>
</organism>
<dbReference type="OrthoDB" id="4965215at2"/>
<gene>
    <name evidence="2" type="ORF">E1809_22340</name>
</gene>
<evidence type="ECO:0000313" key="3">
    <source>
        <dbReference type="Proteomes" id="UP000295511"/>
    </source>
</evidence>
<accession>A0A4R5K8I7</accession>